<evidence type="ECO:0000313" key="2">
    <source>
        <dbReference type="EMBL" id="PAV16201.1"/>
    </source>
</evidence>
<feature type="compositionally biased region" description="Polar residues" evidence="1">
    <location>
        <begin position="58"/>
        <end position="88"/>
    </location>
</feature>
<dbReference type="InParanoid" id="A0A286U9D5"/>
<proteinExistence type="predicted"/>
<feature type="compositionally biased region" description="Basic and acidic residues" evidence="1">
    <location>
        <begin position="214"/>
        <end position="224"/>
    </location>
</feature>
<evidence type="ECO:0000256" key="1">
    <source>
        <dbReference type="SAM" id="MobiDB-lite"/>
    </source>
</evidence>
<evidence type="ECO:0000313" key="3">
    <source>
        <dbReference type="Proteomes" id="UP000217199"/>
    </source>
</evidence>
<gene>
    <name evidence="2" type="ORF">PNOK_0782100</name>
</gene>
<accession>A0A286U9D5</accession>
<comment type="caution">
    <text evidence="2">The sequence shown here is derived from an EMBL/GenBank/DDBJ whole genome shotgun (WGS) entry which is preliminary data.</text>
</comment>
<keyword evidence="3" id="KW-1185">Reference proteome</keyword>
<organism evidence="2 3">
    <name type="scientific">Pyrrhoderma noxium</name>
    <dbReference type="NCBI Taxonomy" id="2282107"/>
    <lineage>
        <taxon>Eukaryota</taxon>
        <taxon>Fungi</taxon>
        <taxon>Dikarya</taxon>
        <taxon>Basidiomycota</taxon>
        <taxon>Agaricomycotina</taxon>
        <taxon>Agaricomycetes</taxon>
        <taxon>Hymenochaetales</taxon>
        <taxon>Hymenochaetaceae</taxon>
        <taxon>Pyrrhoderma</taxon>
    </lineage>
</organism>
<protein>
    <submittedName>
        <fullName evidence="2">Uncharacterized protein</fullName>
    </submittedName>
</protein>
<name>A0A286U9D5_9AGAM</name>
<dbReference type="AlphaFoldDB" id="A0A286U9D5"/>
<dbReference type="EMBL" id="NBII01000008">
    <property type="protein sequence ID" value="PAV16201.1"/>
    <property type="molecule type" value="Genomic_DNA"/>
</dbReference>
<feature type="compositionally biased region" description="Polar residues" evidence="1">
    <location>
        <begin position="40"/>
        <end position="49"/>
    </location>
</feature>
<feature type="region of interest" description="Disordered" evidence="1">
    <location>
        <begin position="1"/>
        <end position="90"/>
    </location>
</feature>
<reference evidence="2 3" key="1">
    <citation type="journal article" date="2017" name="Mol. Ecol.">
        <title>Comparative and population genomic landscape of Phellinus noxius: A hypervariable fungus causing root rot in trees.</title>
        <authorList>
            <person name="Chung C.L."/>
            <person name="Lee T.J."/>
            <person name="Akiba M."/>
            <person name="Lee H.H."/>
            <person name="Kuo T.H."/>
            <person name="Liu D."/>
            <person name="Ke H.M."/>
            <person name="Yokoi T."/>
            <person name="Roa M.B."/>
            <person name="Lu M.J."/>
            <person name="Chang Y.Y."/>
            <person name="Ann P.J."/>
            <person name="Tsai J.N."/>
            <person name="Chen C.Y."/>
            <person name="Tzean S.S."/>
            <person name="Ota Y."/>
            <person name="Hattori T."/>
            <person name="Sahashi N."/>
            <person name="Liou R.F."/>
            <person name="Kikuchi T."/>
            <person name="Tsai I.J."/>
        </authorList>
    </citation>
    <scope>NUCLEOTIDE SEQUENCE [LARGE SCALE GENOMIC DNA]</scope>
    <source>
        <strain evidence="2 3">FFPRI411160</strain>
    </source>
</reference>
<dbReference type="OrthoDB" id="2554033at2759"/>
<sequence length="224" mass="24137">MSDNRFKHSDPISIPSSGAGHRSRSVSFSTASSDDESNSPPLQTPSSSVPAPHIVTAHSPSTSPILSYFFQPQKNHSQVNSHSPTSMFGSMGRGFSARPHEQAILEEDEHEPSLVRHARRLSTSAGWTGGSRFNASAEQTERGAGLLRRLSLGNVLVRPQVVSPPRQTSPLPPVPDVPQTHSGSTVKQKKRRATLGVPGDGSRPRRSPSPMGERILKGHFDGFN</sequence>
<dbReference type="Proteomes" id="UP000217199">
    <property type="component" value="Unassembled WGS sequence"/>
</dbReference>
<feature type="region of interest" description="Disordered" evidence="1">
    <location>
        <begin position="162"/>
        <end position="224"/>
    </location>
</feature>
<feature type="compositionally biased region" description="Basic and acidic residues" evidence="1">
    <location>
        <begin position="1"/>
        <end position="10"/>
    </location>
</feature>